<feature type="transmembrane region" description="Helical" evidence="8">
    <location>
        <begin position="40"/>
        <end position="67"/>
    </location>
</feature>
<sequence length="162" mass="16878">MSRRTELALALLRVPVGCLFMLHGHQKLFGAGLERVTEQFGAWGVPMPLLFAPLVSVLELVGALLVLGLGTQPVALLLALSMALALALVHLGGQGLSGALPRLILPKVEAPALLLTSCLALALGGPGWPSLDAAWKAGPKTGPGPARAAEPEELAPLRRKRR</sequence>
<comment type="subcellular location">
    <subcellularLocation>
        <location evidence="1">Cell membrane</location>
        <topology evidence="1">Multi-pass membrane protein</topology>
    </subcellularLocation>
</comment>
<evidence type="ECO:0000256" key="2">
    <source>
        <dbReference type="ARBA" id="ARBA00006679"/>
    </source>
</evidence>
<organism evidence="9 10">
    <name type="scientific">Deinococcus lacus</name>
    <dbReference type="NCBI Taxonomy" id="392561"/>
    <lineage>
        <taxon>Bacteria</taxon>
        <taxon>Thermotogati</taxon>
        <taxon>Deinococcota</taxon>
        <taxon>Deinococci</taxon>
        <taxon>Deinococcales</taxon>
        <taxon>Deinococcaceae</taxon>
        <taxon>Deinococcus</taxon>
    </lineage>
</organism>
<dbReference type="PANTHER" id="PTHR33452">
    <property type="entry name" value="OXIDOREDUCTASE CATD-RELATED"/>
    <property type="match status" value="1"/>
</dbReference>
<gene>
    <name evidence="9" type="ORF">ACFP81_11120</name>
</gene>
<evidence type="ECO:0000256" key="1">
    <source>
        <dbReference type="ARBA" id="ARBA00004651"/>
    </source>
</evidence>
<dbReference type="EMBL" id="JBHSWD010000001">
    <property type="protein sequence ID" value="MFC6592490.1"/>
    <property type="molecule type" value="Genomic_DNA"/>
</dbReference>
<protein>
    <submittedName>
        <fullName evidence="9">DoxX family protein</fullName>
    </submittedName>
</protein>
<dbReference type="RefSeq" id="WP_380083520.1">
    <property type="nucleotide sequence ID" value="NZ_JBHSWD010000001.1"/>
</dbReference>
<comment type="similarity">
    <text evidence="2">Belongs to the DoxX family.</text>
</comment>
<keyword evidence="4 8" id="KW-0812">Transmembrane</keyword>
<evidence type="ECO:0000313" key="10">
    <source>
        <dbReference type="Proteomes" id="UP001596297"/>
    </source>
</evidence>
<evidence type="ECO:0000256" key="7">
    <source>
        <dbReference type="SAM" id="MobiDB-lite"/>
    </source>
</evidence>
<accession>A0ABW1YH90</accession>
<feature type="region of interest" description="Disordered" evidence="7">
    <location>
        <begin position="134"/>
        <end position="162"/>
    </location>
</feature>
<proteinExistence type="inferred from homology"/>
<comment type="caution">
    <text evidence="9">The sequence shown here is derived from an EMBL/GenBank/DDBJ whole genome shotgun (WGS) entry which is preliminary data.</text>
</comment>
<dbReference type="InterPro" id="IPR051907">
    <property type="entry name" value="DoxX-like_oxidoreductase"/>
</dbReference>
<evidence type="ECO:0000256" key="8">
    <source>
        <dbReference type="SAM" id="Phobius"/>
    </source>
</evidence>
<keyword evidence="6 8" id="KW-0472">Membrane</keyword>
<feature type="transmembrane region" description="Helical" evidence="8">
    <location>
        <begin position="74"/>
        <end position="92"/>
    </location>
</feature>
<reference evidence="10" key="1">
    <citation type="journal article" date="2019" name="Int. J. Syst. Evol. Microbiol.">
        <title>The Global Catalogue of Microorganisms (GCM) 10K type strain sequencing project: providing services to taxonomists for standard genome sequencing and annotation.</title>
        <authorList>
            <consortium name="The Broad Institute Genomics Platform"/>
            <consortium name="The Broad Institute Genome Sequencing Center for Infectious Disease"/>
            <person name="Wu L."/>
            <person name="Ma J."/>
        </authorList>
    </citation>
    <scope>NUCLEOTIDE SEQUENCE [LARGE SCALE GENOMIC DNA]</scope>
    <source>
        <strain evidence="10">CGMCC 1.15772</strain>
    </source>
</reference>
<dbReference type="Pfam" id="PF07681">
    <property type="entry name" value="DoxX"/>
    <property type="match status" value="1"/>
</dbReference>
<evidence type="ECO:0000256" key="5">
    <source>
        <dbReference type="ARBA" id="ARBA00022989"/>
    </source>
</evidence>
<evidence type="ECO:0000256" key="3">
    <source>
        <dbReference type="ARBA" id="ARBA00022475"/>
    </source>
</evidence>
<name>A0ABW1YH90_9DEIO</name>
<evidence type="ECO:0000256" key="4">
    <source>
        <dbReference type="ARBA" id="ARBA00022692"/>
    </source>
</evidence>
<dbReference type="PANTHER" id="PTHR33452:SF1">
    <property type="entry name" value="INNER MEMBRANE PROTEIN YPHA-RELATED"/>
    <property type="match status" value="1"/>
</dbReference>
<keyword evidence="5 8" id="KW-1133">Transmembrane helix</keyword>
<keyword evidence="3" id="KW-1003">Cell membrane</keyword>
<dbReference type="Proteomes" id="UP001596297">
    <property type="component" value="Unassembled WGS sequence"/>
</dbReference>
<dbReference type="InterPro" id="IPR032808">
    <property type="entry name" value="DoxX"/>
</dbReference>
<keyword evidence="10" id="KW-1185">Reference proteome</keyword>
<evidence type="ECO:0000313" key="9">
    <source>
        <dbReference type="EMBL" id="MFC6592490.1"/>
    </source>
</evidence>
<evidence type="ECO:0000256" key="6">
    <source>
        <dbReference type="ARBA" id="ARBA00023136"/>
    </source>
</evidence>